<reference evidence="2" key="1">
    <citation type="journal article" date="2019" name="Sci. Rep.">
        <title>Draft genome of Tanacetum cinerariifolium, the natural source of mosquito coil.</title>
        <authorList>
            <person name="Yamashiro T."/>
            <person name="Shiraishi A."/>
            <person name="Satake H."/>
            <person name="Nakayama K."/>
        </authorList>
    </citation>
    <scope>NUCLEOTIDE SEQUENCE</scope>
</reference>
<feature type="non-terminal residue" evidence="2">
    <location>
        <position position="79"/>
    </location>
</feature>
<feature type="non-terminal residue" evidence="2">
    <location>
        <position position="1"/>
    </location>
</feature>
<feature type="compositionally biased region" description="Basic residues" evidence="1">
    <location>
        <begin position="26"/>
        <end position="42"/>
    </location>
</feature>
<name>A0A699XM00_TANCI</name>
<feature type="region of interest" description="Disordered" evidence="1">
    <location>
        <begin position="1"/>
        <end position="79"/>
    </location>
</feature>
<accession>A0A699XM00</accession>
<evidence type="ECO:0000256" key="1">
    <source>
        <dbReference type="SAM" id="MobiDB-lite"/>
    </source>
</evidence>
<proteinExistence type="predicted"/>
<sequence>PVAAIPADAGPVPDDHDRSQDARAEHVRRHPPPALAGRHRSRQGGARAQMGGGDDGGSLSADVVGRCAQPRRVQRQGPR</sequence>
<protein>
    <submittedName>
        <fullName evidence="2">Uncharacterized protein</fullName>
    </submittedName>
</protein>
<comment type="caution">
    <text evidence="2">The sequence shown here is derived from an EMBL/GenBank/DDBJ whole genome shotgun (WGS) entry which is preliminary data.</text>
</comment>
<gene>
    <name evidence="2" type="ORF">Tci_933021</name>
</gene>
<evidence type="ECO:0000313" key="2">
    <source>
        <dbReference type="EMBL" id="GFD61052.1"/>
    </source>
</evidence>
<feature type="compositionally biased region" description="Basic and acidic residues" evidence="1">
    <location>
        <begin position="13"/>
        <end position="25"/>
    </location>
</feature>
<dbReference type="AlphaFoldDB" id="A0A699XM00"/>
<dbReference type="EMBL" id="BKCJ011886064">
    <property type="protein sequence ID" value="GFD61052.1"/>
    <property type="molecule type" value="Genomic_DNA"/>
</dbReference>
<organism evidence="2">
    <name type="scientific">Tanacetum cinerariifolium</name>
    <name type="common">Dalmatian daisy</name>
    <name type="synonym">Chrysanthemum cinerariifolium</name>
    <dbReference type="NCBI Taxonomy" id="118510"/>
    <lineage>
        <taxon>Eukaryota</taxon>
        <taxon>Viridiplantae</taxon>
        <taxon>Streptophyta</taxon>
        <taxon>Embryophyta</taxon>
        <taxon>Tracheophyta</taxon>
        <taxon>Spermatophyta</taxon>
        <taxon>Magnoliopsida</taxon>
        <taxon>eudicotyledons</taxon>
        <taxon>Gunneridae</taxon>
        <taxon>Pentapetalae</taxon>
        <taxon>asterids</taxon>
        <taxon>campanulids</taxon>
        <taxon>Asterales</taxon>
        <taxon>Asteraceae</taxon>
        <taxon>Asteroideae</taxon>
        <taxon>Anthemideae</taxon>
        <taxon>Anthemidinae</taxon>
        <taxon>Tanacetum</taxon>
    </lineage>
</organism>